<dbReference type="STRING" id="1166073.SAMN05192530_11058"/>
<keyword evidence="3" id="KW-1185">Reference proteome</keyword>
<evidence type="ECO:0000313" key="3">
    <source>
        <dbReference type="Proteomes" id="UP000198793"/>
    </source>
</evidence>
<feature type="signal peptide" evidence="1">
    <location>
        <begin position="1"/>
        <end position="25"/>
    </location>
</feature>
<dbReference type="Proteomes" id="UP000198793">
    <property type="component" value="Unassembled WGS sequence"/>
</dbReference>
<dbReference type="InterPro" id="IPR029058">
    <property type="entry name" value="AB_hydrolase_fold"/>
</dbReference>
<proteinExistence type="predicted"/>
<dbReference type="SUPFAM" id="SSF53474">
    <property type="entry name" value="alpha/beta-Hydrolases"/>
    <property type="match status" value="1"/>
</dbReference>
<gene>
    <name evidence="2" type="ORF">SAMN05192530_11058</name>
</gene>
<evidence type="ECO:0008006" key="4">
    <source>
        <dbReference type="Google" id="ProtNLM"/>
    </source>
</evidence>
<protein>
    <recommendedName>
        <fullName evidence="4">Pimeloyl-ACP methyl ester carboxylesterase</fullName>
    </recommendedName>
</protein>
<feature type="chain" id="PRO_5011719104" description="Pimeloyl-ACP methyl ester carboxylesterase" evidence="1">
    <location>
        <begin position="26"/>
        <end position="412"/>
    </location>
</feature>
<accession>A0A1H0LIV8</accession>
<dbReference type="Gene3D" id="3.40.50.1820">
    <property type="entry name" value="alpha/beta hydrolase"/>
    <property type="match status" value="1"/>
</dbReference>
<reference evidence="2 3" key="1">
    <citation type="submission" date="2016-10" db="EMBL/GenBank/DDBJ databases">
        <authorList>
            <person name="de Groot N.N."/>
        </authorList>
    </citation>
    <scope>NUCLEOTIDE SEQUENCE [LARGE SCALE GENOMIC DNA]</scope>
    <source>
        <strain evidence="3">L7-484,KACC 16230,DSM 25025</strain>
    </source>
</reference>
<evidence type="ECO:0000313" key="2">
    <source>
        <dbReference type="EMBL" id="SDO68167.1"/>
    </source>
</evidence>
<dbReference type="EMBL" id="FNIT01000010">
    <property type="protein sequence ID" value="SDO68167.1"/>
    <property type="molecule type" value="Genomic_DNA"/>
</dbReference>
<name>A0A1H0LIV8_9HYPH</name>
<organism evidence="2 3">
    <name type="scientific">Aureimonas jatrophae</name>
    <dbReference type="NCBI Taxonomy" id="1166073"/>
    <lineage>
        <taxon>Bacteria</taxon>
        <taxon>Pseudomonadati</taxon>
        <taxon>Pseudomonadota</taxon>
        <taxon>Alphaproteobacteria</taxon>
        <taxon>Hyphomicrobiales</taxon>
        <taxon>Aurantimonadaceae</taxon>
        <taxon>Aureimonas</taxon>
    </lineage>
</organism>
<keyword evidence="1" id="KW-0732">Signal</keyword>
<dbReference type="AlphaFoldDB" id="A0A1H0LIV8"/>
<sequence length="412" mass="45675">MAWRERMIQVAVLAAALFLPASARAAEPVDCPEGVPTDAVCHRTQDARGAWLLFAKPANWNGVTILHAHGGPRLSPPKFDDPDEDLTRFSVLVREGYAWAATNYRREGFGVRMAAEDVVSLSEIAPEVLGEARLTILHGQSWGGNVAAKTHELYAIRGDGTKRFDGVVLTSGVLAGGPEPYEFRAGLRAVYQYYCRNHPRPDEPPYELWRGLPEGAPAMKRADLEARVEECTGLSKRPDERTEAEAGRLRDILAASGVPERTLLSHLLFATNTFSDIVNKRLDGRNPFTNEGVRYTGTSDDDALNRGVQRFRADPEGARRLRYDSELTGRIVLPTVTLHAKDDPTAFVSLEQRYRDAVEAAGNGDLLVQHVTDEREHSKLADEGYVRVFGEVVEWVDKRATTELRGSAEHKH</sequence>
<evidence type="ECO:0000256" key="1">
    <source>
        <dbReference type="SAM" id="SignalP"/>
    </source>
</evidence>